<accession>A0ABY3ZZ32</accession>
<dbReference type="PANTHER" id="PTHR11219:SF69">
    <property type="entry name" value="TENEURIN-A"/>
    <property type="match status" value="1"/>
</dbReference>
<evidence type="ECO:0000256" key="1">
    <source>
        <dbReference type="ARBA" id="ARBA00022536"/>
    </source>
</evidence>
<dbReference type="NCBIfam" id="TIGR01643">
    <property type="entry name" value="YD_repeat_2x"/>
    <property type="match status" value="2"/>
</dbReference>
<organism evidence="5 6">
    <name type="scientific">Massilia violaceinigra</name>
    <dbReference type="NCBI Taxonomy" id="2045208"/>
    <lineage>
        <taxon>Bacteria</taxon>
        <taxon>Pseudomonadati</taxon>
        <taxon>Pseudomonadota</taxon>
        <taxon>Betaproteobacteria</taxon>
        <taxon>Burkholderiales</taxon>
        <taxon>Oxalobacteraceae</taxon>
        <taxon>Telluria group</taxon>
        <taxon>Massilia</taxon>
    </lineage>
</organism>
<evidence type="ECO:0000256" key="2">
    <source>
        <dbReference type="ARBA" id="ARBA00022737"/>
    </source>
</evidence>
<dbReference type="RefSeq" id="WP_243488961.1">
    <property type="nucleotide sequence ID" value="NZ_CP063361.1"/>
</dbReference>
<dbReference type="Proteomes" id="UP000831532">
    <property type="component" value="Chromosome"/>
</dbReference>
<dbReference type="InterPro" id="IPR056823">
    <property type="entry name" value="TEN-like_YD-shell"/>
</dbReference>
<gene>
    <name evidence="5" type="ORF">INH39_19790</name>
</gene>
<keyword evidence="2" id="KW-0677">Repeat</keyword>
<evidence type="ECO:0000313" key="6">
    <source>
        <dbReference type="Proteomes" id="UP000831532"/>
    </source>
</evidence>
<dbReference type="PANTHER" id="PTHR11219">
    <property type="entry name" value="TENEURIN AND N-ACETYLGLUCOSAMINE-1-PHOSPHODIESTER ALPHA-N-ACETYLGLUCOSAMINIDASE"/>
    <property type="match status" value="1"/>
</dbReference>
<protein>
    <submittedName>
        <fullName evidence="5">RHS repeat protein</fullName>
    </submittedName>
</protein>
<name>A0ABY3ZZ32_9BURK</name>
<evidence type="ECO:0000259" key="4">
    <source>
        <dbReference type="Pfam" id="PF25023"/>
    </source>
</evidence>
<keyword evidence="3" id="KW-1015">Disulfide bond</keyword>
<proteinExistence type="predicted"/>
<dbReference type="InterPro" id="IPR006530">
    <property type="entry name" value="YD"/>
</dbReference>
<reference evidence="5 6" key="1">
    <citation type="submission" date="2020-10" db="EMBL/GenBank/DDBJ databases">
        <title>Genome analysis of Massilia species.</title>
        <authorList>
            <person name="Jung D.-H."/>
        </authorList>
    </citation>
    <scope>NUCLEOTIDE SEQUENCE [LARGE SCALE GENOMIC DNA]</scope>
    <source>
        <strain evidence="6">sipir</strain>
    </source>
</reference>
<keyword evidence="1" id="KW-0245">EGF-like domain</keyword>
<dbReference type="Gene3D" id="2.180.10.10">
    <property type="entry name" value="RHS repeat-associated core"/>
    <property type="match status" value="1"/>
</dbReference>
<dbReference type="EMBL" id="CP063361">
    <property type="protein sequence ID" value="UOD27738.1"/>
    <property type="molecule type" value="Genomic_DNA"/>
</dbReference>
<dbReference type="InterPro" id="IPR051216">
    <property type="entry name" value="Teneurin"/>
</dbReference>
<feature type="domain" description="Teneurin-like YD-shell" evidence="4">
    <location>
        <begin position="123"/>
        <end position="251"/>
    </location>
</feature>
<evidence type="ECO:0000313" key="5">
    <source>
        <dbReference type="EMBL" id="UOD27738.1"/>
    </source>
</evidence>
<dbReference type="Pfam" id="PF25023">
    <property type="entry name" value="TEN_YD-shell"/>
    <property type="match status" value="1"/>
</dbReference>
<sequence length="265" mass="28861">MREKLASIASRKTKSIHFNISIIASSQTVTSAVQFQISLTRRNARYTLDNMGIALASLERHQLGRARAVVDHQYERQFDLENRLVGYPLGNLSAGGALRTLSYDAAGRIVASTHTGKATPDKLDQRYHYDGHDRLIGFTSATASQRFEYDANGNRTKATIGSNSYINTIDPRSNRLTGTSGPLRAKRNTYDATGNLVSDGTIRYVYGNNGRLSSATGVGGVTIQYRYNGLGQRVIKSDAAGASTYFVYNEAGQMVGEYNSAGTPI</sequence>
<evidence type="ECO:0000256" key="3">
    <source>
        <dbReference type="ARBA" id="ARBA00023157"/>
    </source>
</evidence>
<keyword evidence="6" id="KW-1185">Reference proteome</keyword>